<evidence type="ECO:0008006" key="3">
    <source>
        <dbReference type="Google" id="ProtNLM"/>
    </source>
</evidence>
<organism evidence="1 2">
    <name type="scientific">Pseudoalteromonas luteoviolacea S4060-1</name>
    <dbReference type="NCBI Taxonomy" id="1365257"/>
    <lineage>
        <taxon>Bacteria</taxon>
        <taxon>Pseudomonadati</taxon>
        <taxon>Pseudomonadota</taxon>
        <taxon>Gammaproteobacteria</taxon>
        <taxon>Alteromonadales</taxon>
        <taxon>Pseudoalteromonadaceae</taxon>
        <taxon>Pseudoalteromonas</taxon>
    </lineage>
</organism>
<dbReference type="SUPFAM" id="SSF69118">
    <property type="entry name" value="AhpD-like"/>
    <property type="match status" value="1"/>
</dbReference>
<dbReference type="EMBL" id="AUXX01000019">
    <property type="protein sequence ID" value="KZN65871.1"/>
    <property type="molecule type" value="Genomic_DNA"/>
</dbReference>
<dbReference type="PATRIC" id="fig|1365257.3.peg.2849"/>
<proteinExistence type="predicted"/>
<dbReference type="RefSeq" id="WP_063381483.1">
    <property type="nucleotide sequence ID" value="NZ_AUXX01000019.1"/>
</dbReference>
<protein>
    <recommendedName>
        <fullName evidence="3">Carboxymuconolactone decarboxylase-like domain-containing protein</fullName>
    </recommendedName>
</protein>
<dbReference type="PANTHER" id="PTHR35446">
    <property type="entry name" value="SI:CH211-175M2.5"/>
    <property type="match status" value="1"/>
</dbReference>
<dbReference type="AlphaFoldDB" id="A0A162CCY3"/>
<sequence>MISQPYLLTEYPHIHKALGGLSTQAEQCLTGSTVHLIRLYISQLNGCKYCQIMHEDALKDTTSHAQFTRFYKALAESNLALLPQFEASALRLAKQVTQVKPVTEFDNTPLDEKQCLAVIAIALQINSWNRIAIGLGF</sequence>
<dbReference type="InterPro" id="IPR029032">
    <property type="entry name" value="AhpD-like"/>
</dbReference>
<dbReference type="Gene3D" id="1.20.1290.10">
    <property type="entry name" value="AhpD-like"/>
    <property type="match status" value="1"/>
</dbReference>
<dbReference type="Proteomes" id="UP000076661">
    <property type="component" value="Unassembled WGS sequence"/>
</dbReference>
<accession>A0A162CCY3</accession>
<evidence type="ECO:0000313" key="1">
    <source>
        <dbReference type="EMBL" id="KZN65871.1"/>
    </source>
</evidence>
<comment type="caution">
    <text evidence="1">The sequence shown here is derived from an EMBL/GenBank/DDBJ whole genome shotgun (WGS) entry which is preliminary data.</text>
</comment>
<evidence type="ECO:0000313" key="2">
    <source>
        <dbReference type="Proteomes" id="UP000076661"/>
    </source>
</evidence>
<reference evidence="1 2" key="1">
    <citation type="submission" date="2013-07" db="EMBL/GenBank/DDBJ databases">
        <title>Comparative Genomic and Metabolomic Analysis of Twelve Strains of Pseudoalteromonas luteoviolacea.</title>
        <authorList>
            <person name="Vynne N.G."/>
            <person name="Mansson M."/>
            <person name="Gram L."/>
        </authorList>
    </citation>
    <scope>NUCLEOTIDE SEQUENCE [LARGE SCALE GENOMIC DNA]</scope>
    <source>
        <strain evidence="1 2">S4060-1</strain>
    </source>
</reference>
<name>A0A162CCY3_9GAMM</name>
<dbReference type="PANTHER" id="PTHR35446:SF2">
    <property type="entry name" value="CARBOXYMUCONOLACTONE DECARBOXYLASE-LIKE DOMAIN-CONTAINING PROTEIN"/>
    <property type="match status" value="1"/>
</dbReference>
<gene>
    <name evidence="1" type="ORF">N478_20790</name>
</gene>